<evidence type="ECO:0000313" key="1">
    <source>
        <dbReference type="EMBL" id="CAG8650416.1"/>
    </source>
</evidence>
<dbReference type="Proteomes" id="UP000789920">
    <property type="component" value="Unassembled WGS sequence"/>
</dbReference>
<keyword evidence="2" id="KW-1185">Reference proteome</keyword>
<dbReference type="EMBL" id="CAJVQC010013691">
    <property type="protein sequence ID" value="CAG8650416.1"/>
    <property type="molecule type" value="Genomic_DNA"/>
</dbReference>
<organism evidence="1 2">
    <name type="scientific">Racocetra persica</name>
    <dbReference type="NCBI Taxonomy" id="160502"/>
    <lineage>
        <taxon>Eukaryota</taxon>
        <taxon>Fungi</taxon>
        <taxon>Fungi incertae sedis</taxon>
        <taxon>Mucoromycota</taxon>
        <taxon>Glomeromycotina</taxon>
        <taxon>Glomeromycetes</taxon>
        <taxon>Diversisporales</taxon>
        <taxon>Gigasporaceae</taxon>
        <taxon>Racocetra</taxon>
    </lineage>
</organism>
<comment type="caution">
    <text evidence="1">The sequence shown here is derived from an EMBL/GenBank/DDBJ whole genome shotgun (WGS) entry which is preliminary data.</text>
</comment>
<proteinExistence type="predicted"/>
<gene>
    <name evidence="1" type="ORF">RPERSI_LOCUS7848</name>
</gene>
<feature type="non-terminal residue" evidence="1">
    <location>
        <position position="1"/>
    </location>
</feature>
<sequence length="513" mass="56797">DSCHLSPTKPKILVEYYPAYKLNNLKPGINFNISSSIDYLNYIAYGPNDLVNNAANNDAGGDPLKFFNSSKFNELSNYKANKNLKFKIDIDYPFKFPCNPSIGFDETDFSNFLNAISAQLGNNKNLTITAGQYPIKSINSNIISFINLQIESNNWTSIDRSKLVLGVEFGGIVEIVTSKNIISDIENQTLHLANVSNLSFPFPTETIPDQCSISSYAYWPWKDLSSQLSSPFCPTNLTSSSQNWTYGFINNAKQPYLYRQDPSSKYYYVAFYEDYQSLNAKLDYIKNNNLAGIAIADITKDSQLINFISGNQTNNTGGNEPSSPDIAAIVGGRIGSIIFVGTLVAVGIVLYRRKHRAKTSNPLIDTNNQTCSDTNPQIYSDINRQLILSVLLPTTQDLVKISPFSNIVTGQYNQNNTFVSDLINIVAENSFDGIDIDYPNKFPCYPAQGTNISANQQLTTDNLNSVFIPFLNDLSSQLRKSNGSKILTVTAGQYPISGLNSSNSGIINFVNIQ</sequence>
<reference evidence="1" key="1">
    <citation type="submission" date="2021-06" db="EMBL/GenBank/DDBJ databases">
        <authorList>
            <person name="Kallberg Y."/>
            <person name="Tangrot J."/>
            <person name="Rosling A."/>
        </authorList>
    </citation>
    <scope>NUCLEOTIDE SEQUENCE</scope>
    <source>
        <strain evidence="1">MA461A</strain>
    </source>
</reference>
<accession>A0ACA9NEI9</accession>
<name>A0ACA9NEI9_9GLOM</name>
<feature type="non-terminal residue" evidence="1">
    <location>
        <position position="513"/>
    </location>
</feature>
<evidence type="ECO:0000313" key="2">
    <source>
        <dbReference type="Proteomes" id="UP000789920"/>
    </source>
</evidence>
<protein>
    <submittedName>
        <fullName evidence="1">23761_t:CDS:1</fullName>
    </submittedName>
</protein>